<dbReference type="PANTHER" id="PTHR10514:SF27">
    <property type="entry name" value="ANGIOTENSIN-CONVERTING ENZYME"/>
    <property type="match status" value="1"/>
</dbReference>
<dbReference type="GO" id="GO:0005886">
    <property type="term" value="C:plasma membrane"/>
    <property type="evidence" value="ECO:0007669"/>
    <property type="project" value="TreeGrafter"/>
</dbReference>
<dbReference type="GO" id="GO:0006508">
    <property type="term" value="P:proteolysis"/>
    <property type="evidence" value="ECO:0007669"/>
    <property type="project" value="UniProtKB-KW"/>
</dbReference>
<dbReference type="GO" id="GO:0008237">
    <property type="term" value="F:metallopeptidase activity"/>
    <property type="evidence" value="ECO:0007669"/>
    <property type="project" value="UniProtKB-KW"/>
</dbReference>
<feature type="compositionally biased region" description="Basic residues" evidence="10">
    <location>
        <begin position="337"/>
        <end position="346"/>
    </location>
</feature>
<keyword evidence="9" id="KW-0378">Hydrolase</keyword>
<evidence type="ECO:0000256" key="1">
    <source>
        <dbReference type="ARBA" id="ARBA00008139"/>
    </source>
</evidence>
<evidence type="ECO:0000256" key="7">
    <source>
        <dbReference type="PIRSR" id="PIRSR601548-4"/>
    </source>
</evidence>
<comment type="caution">
    <text evidence="11">The sequence shown here is derived from an EMBL/GenBank/DDBJ whole genome shotgun (WGS) entry which is preliminary data.</text>
</comment>
<evidence type="ECO:0000256" key="8">
    <source>
        <dbReference type="PROSITE-ProRule" id="PRU01355"/>
    </source>
</evidence>
<evidence type="ECO:0000313" key="12">
    <source>
        <dbReference type="Proteomes" id="UP000283509"/>
    </source>
</evidence>
<feature type="compositionally biased region" description="Low complexity" evidence="10">
    <location>
        <begin position="414"/>
        <end position="455"/>
    </location>
</feature>
<sequence>MNDEMTELIRNATFIDWEYSIDVTDENEEASNAASLMVGQRYKELHAEVIEYFNYEGFEDESLRRQFEMQKTLGTAKLDDEDMAQLIAIVSGMTTTFTSVVCPYDNQECEEVDGLNSDAQFDDAGLMWLEPYNILSENYTQDDFKQDIEDLWNQTQGLYQKLHAYVLYKLKDYYEEIDSDADVIPAHLVGNMWGQSWENIYDIVKPYDTPIPNLDAILEENIDREEEMFELAQQFFTSINLFPMTEDFWNNSLFREPEAPRKAICHASAWDFYDTVNPQEEGRFRIKMCTNKPGGLHCHPPRDGPHQYQMAYSEPIEDRPLVFRDGANPGEESAFPRGHRRHHRPLRDHASSPPAHRRPPHQRNLQPHLTPAAMSSTTAEPPSSSPPDSSSSSAQPPPDRFLTAANEEDQGARASSSSSTSSAAVSSSSTSSSAVSESSSEASADTTEAPETTTEMPYPEEDINFLMKTALAKVAFLPYAYILDKYRWEVFADNNENGELNKLWWEKR</sequence>
<keyword evidence="2" id="KW-0732">Signal</keyword>
<dbReference type="Pfam" id="PF01401">
    <property type="entry name" value="Peptidase_M2"/>
    <property type="match status" value="3"/>
</dbReference>
<dbReference type="Proteomes" id="UP000283509">
    <property type="component" value="Unassembled WGS sequence"/>
</dbReference>
<dbReference type="InterPro" id="IPR001548">
    <property type="entry name" value="Peptidase_M2"/>
</dbReference>
<dbReference type="GO" id="GO:0004180">
    <property type="term" value="F:carboxypeptidase activity"/>
    <property type="evidence" value="ECO:0007669"/>
    <property type="project" value="UniProtKB-KW"/>
</dbReference>
<comment type="similarity">
    <text evidence="1 8 9">Belongs to the peptidase M2 family.</text>
</comment>
<keyword evidence="9" id="KW-0645">Protease</keyword>
<feature type="glycosylation site" description="N-linked (GlcNAc...) asparagine; partial" evidence="5">
    <location>
        <position position="250"/>
    </location>
</feature>
<keyword evidence="9" id="KW-0862">Zinc</keyword>
<dbReference type="EC" id="3.4.-.-" evidence="9"/>
<name>A0A3R7QZR9_PENVA</name>
<feature type="binding site" evidence="6">
    <location>
        <position position="132"/>
    </location>
    <ligand>
        <name>chloride</name>
        <dbReference type="ChEBI" id="CHEBI:17996"/>
        <label>1</label>
    </ligand>
</feature>
<dbReference type="EMBL" id="QCYY01000447">
    <property type="protein sequence ID" value="ROT85107.1"/>
    <property type="molecule type" value="Genomic_DNA"/>
</dbReference>
<evidence type="ECO:0000256" key="3">
    <source>
        <dbReference type="ARBA" id="ARBA00023157"/>
    </source>
</evidence>
<feature type="compositionally biased region" description="Low complexity" evidence="10">
    <location>
        <begin position="370"/>
        <end position="394"/>
    </location>
</feature>
<dbReference type="OrthoDB" id="10029630at2759"/>
<dbReference type="PANTHER" id="PTHR10514">
    <property type="entry name" value="ANGIOTENSIN-CONVERTING ENZYME"/>
    <property type="match status" value="1"/>
</dbReference>
<keyword evidence="12" id="KW-1185">Reference proteome</keyword>
<evidence type="ECO:0000256" key="6">
    <source>
        <dbReference type="PIRSR" id="PIRSR601548-2"/>
    </source>
</evidence>
<reference evidence="11 12" key="1">
    <citation type="submission" date="2018-04" db="EMBL/GenBank/DDBJ databases">
        <authorList>
            <person name="Zhang X."/>
            <person name="Yuan J."/>
            <person name="Li F."/>
            <person name="Xiang J."/>
        </authorList>
    </citation>
    <scope>NUCLEOTIDE SEQUENCE [LARGE SCALE GENOMIC DNA]</scope>
    <source>
        <tissue evidence="11">Muscle</tissue>
    </source>
</reference>
<keyword evidence="9" id="KW-0121">Carboxypeptidase</keyword>
<evidence type="ECO:0000256" key="10">
    <source>
        <dbReference type="SAM" id="MobiDB-lite"/>
    </source>
</evidence>
<keyword evidence="9" id="KW-0482">Metalloprotease</keyword>
<dbReference type="PROSITE" id="PS52011">
    <property type="entry name" value="PEPTIDASE_M2"/>
    <property type="match status" value="1"/>
</dbReference>
<organism evidence="11 12">
    <name type="scientific">Penaeus vannamei</name>
    <name type="common">Whiteleg shrimp</name>
    <name type="synonym">Litopenaeus vannamei</name>
    <dbReference type="NCBI Taxonomy" id="6689"/>
    <lineage>
        <taxon>Eukaryota</taxon>
        <taxon>Metazoa</taxon>
        <taxon>Ecdysozoa</taxon>
        <taxon>Arthropoda</taxon>
        <taxon>Crustacea</taxon>
        <taxon>Multicrustacea</taxon>
        <taxon>Malacostraca</taxon>
        <taxon>Eumalacostraca</taxon>
        <taxon>Eucarida</taxon>
        <taxon>Decapoda</taxon>
        <taxon>Dendrobranchiata</taxon>
        <taxon>Penaeoidea</taxon>
        <taxon>Penaeidae</taxon>
        <taxon>Penaeus</taxon>
    </lineage>
</organism>
<evidence type="ECO:0000313" key="11">
    <source>
        <dbReference type="EMBL" id="ROT85107.1"/>
    </source>
</evidence>
<accession>A0A3R7QZR9</accession>
<reference evidence="11 12" key="2">
    <citation type="submission" date="2019-01" db="EMBL/GenBank/DDBJ databases">
        <title>The decoding of complex shrimp genome reveals the adaptation for benthos swimmer, frequently molting mechanism and breeding impact on genome.</title>
        <authorList>
            <person name="Sun Y."/>
            <person name="Gao Y."/>
            <person name="Yu Y."/>
        </authorList>
    </citation>
    <scope>NUCLEOTIDE SEQUENCE [LARGE SCALE GENOMIC DNA]</scope>
    <source>
        <tissue evidence="11">Muscle</tissue>
    </source>
</reference>
<dbReference type="SUPFAM" id="SSF55486">
    <property type="entry name" value="Metalloproteases ('zincins'), catalytic domain"/>
    <property type="match status" value="2"/>
</dbReference>
<keyword evidence="4 5" id="KW-0325">Glycoprotein</keyword>
<keyword evidence="3 7" id="KW-1015">Disulfide bond</keyword>
<protein>
    <recommendedName>
        <fullName evidence="9">Angiotensin-converting enzyme</fullName>
        <ecNumber evidence="9">3.4.-.-</ecNumber>
    </recommendedName>
</protein>
<keyword evidence="9" id="KW-0479">Metal-binding</keyword>
<evidence type="ECO:0000256" key="2">
    <source>
        <dbReference type="ARBA" id="ARBA00022729"/>
    </source>
</evidence>
<dbReference type="PRINTS" id="PR00791">
    <property type="entry name" value="PEPDIPTASEA"/>
</dbReference>
<evidence type="ECO:0000256" key="5">
    <source>
        <dbReference type="PIRSR" id="PIRSR601548-10"/>
    </source>
</evidence>
<feature type="disulfide bond" evidence="7">
    <location>
        <begin position="265"/>
        <end position="289"/>
    </location>
</feature>
<dbReference type="AlphaFoldDB" id="A0A3R7QZR9"/>
<feature type="region of interest" description="Disordered" evidence="10">
    <location>
        <begin position="321"/>
        <end position="458"/>
    </location>
</feature>
<dbReference type="GO" id="GO:0046872">
    <property type="term" value="F:metal ion binding"/>
    <property type="evidence" value="ECO:0007669"/>
    <property type="project" value="UniProtKB-KW"/>
</dbReference>
<evidence type="ECO:0000256" key="9">
    <source>
        <dbReference type="RuleBase" id="RU361144"/>
    </source>
</evidence>
<proteinExistence type="inferred from homology"/>
<gene>
    <name evidence="11" type="ORF">C7M84_021340</name>
</gene>
<evidence type="ECO:0000256" key="4">
    <source>
        <dbReference type="ARBA" id="ARBA00023180"/>
    </source>
</evidence>
<comment type="caution">
    <text evidence="8">Lacks conserved residue(s) required for the propagation of feature annotation.</text>
</comment>
<dbReference type="GO" id="GO:0008241">
    <property type="term" value="F:peptidyl-dipeptidase activity"/>
    <property type="evidence" value="ECO:0007669"/>
    <property type="project" value="InterPro"/>
</dbReference>